<evidence type="ECO:0000256" key="1">
    <source>
        <dbReference type="SAM" id="MobiDB-lite"/>
    </source>
</evidence>
<accession>A0A2B7WDP1</accession>
<feature type="region of interest" description="Disordered" evidence="1">
    <location>
        <begin position="149"/>
        <end position="208"/>
    </location>
</feature>
<reference evidence="2 3" key="1">
    <citation type="submission" date="2017-10" db="EMBL/GenBank/DDBJ databases">
        <title>Comparative genomics in systemic dimorphic fungi from Ajellomycetaceae.</title>
        <authorList>
            <person name="Munoz J.F."/>
            <person name="Mcewen J.G."/>
            <person name="Clay O.K."/>
            <person name="Cuomo C.A."/>
        </authorList>
    </citation>
    <scope>NUCLEOTIDE SEQUENCE [LARGE SCALE GENOMIC DNA]</scope>
    <source>
        <strain evidence="2 3">UAMH7299</strain>
    </source>
</reference>
<evidence type="ECO:0000313" key="3">
    <source>
        <dbReference type="Proteomes" id="UP000224634"/>
    </source>
</evidence>
<protein>
    <submittedName>
        <fullName evidence="2">Uncharacterized protein</fullName>
    </submittedName>
</protein>
<feature type="region of interest" description="Disordered" evidence="1">
    <location>
        <begin position="225"/>
        <end position="270"/>
    </location>
</feature>
<gene>
    <name evidence="2" type="ORF">AJ80_09676</name>
</gene>
<proteinExistence type="predicted"/>
<dbReference type="AlphaFoldDB" id="A0A2B7WDP1"/>
<dbReference type="OrthoDB" id="3910791at2759"/>
<dbReference type="EMBL" id="PDNA01000318">
    <property type="protein sequence ID" value="PGG97553.1"/>
    <property type="molecule type" value="Genomic_DNA"/>
</dbReference>
<feature type="region of interest" description="Disordered" evidence="1">
    <location>
        <begin position="1"/>
        <end position="85"/>
    </location>
</feature>
<sequence length="304" mass="33737">MDNPGADGTGAVLSTKPRHAQSRSESTSKLTSTSAELDHTQPTHRTPASKLTPKSCSSQKFAGESSPDAEEPQKPTVIDYQSLPSPPDYGIDLVDDLLGQSVAIAYRLSCLQQTWREQMYGMEVASTSRRGWTPSPVRRAYAELMEREKRLDQLDTDEELSDEEDISKNDGKDESSRRLGETELHNDVSEANQPGKKEGPDSSHQAKLFPPCQLTDLCITLSGNSGQEVTGKVGTSAVDLASTRSPLRRHSTSRPTTSPKRRRECEGTEHHTSVYDFEKRGRKRFRESSVPPWAFMDRTSIADR</sequence>
<keyword evidence="3" id="KW-1185">Reference proteome</keyword>
<feature type="compositionally biased region" description="Acidic residues" evidence="1">
    <location>
        <begin position="154"/>
        <end position="165"/>
    </location>
</feature>
<comment type="caution">
    <text evidence="2">The sequence shown here is derived from an EMBL/GenBank/DDBJ whole genome shotgun (WGS) entry which is preliminary data.</text>
</comment>
<feature type="compositionally biased region" description="Basic and acidic residues" evidence="1">
    <location>
        <begin position="166"/>
        <end position="188"/>
    </location>
</feature>
<name>A0A2B7WDP1_POLH7</name>
<feature type="compositionally biased region" description="Polar residues" evidence="1">
    <location>
        <begin position="23"/>
        <end position="35"/>
    </location>
</feature>
<dbReference type="Proteomes" id="UP000224634">
    <property type="component" value="Unassembled WGS sequence"/>
</dbReference>
<evidence type="ECO:0000313" key="2">
    <source>
        <dbReference type="EMBL" id="PGG97553.1"/>
    </source>
</evidence>
<organism evidence="2 3">
    <name type="scientific">Polytolypa hystricis (strain UAMH7299)</name>
    <dbReference type="NCBI Taxonomy" id="1447883"/>
    <lineage>
        <taxon>Eukaryota</taxon>
        <taxon>Fungi</taxon>
        <taxon>Dikarya</taxon>
        <taxon>Ascomycota</taxon>
        <taxon>Pezizomycotina</taxon>
        <taxon>Eurotiomycetes</taxon>
        <taxon>Eurotiomycetidae</taxon>
        <taxon>Onygenales</taxon>
        <taxon>Onygenales incertae sedis</taxon>
        <taxon>Polytolypa</taxon>
    </lineage>
</organism>